<reference evidence="3" key="1">
    <citation type="journal article" date="2020" name="bioRxiv">
        <title>Comparative genomics of Chlamydomonas.</title>
        <authorList>
            <person name="Craig R.J."/>
            <person name="Hasan A.R."/>
            <person name="Ness R.W."/>
            <person name="Keightley P.D."/>
        </authorList>
    </citation>
    <scope>NUCLEOTIDE SEQUENCE</scope>
    <source>
        <strain evidence="3">SAG 7.73</strain>
    </source>
</reference>
<dbReference type="Gene3D" id="2.170.270.10">
    <property type="entry name" value="SET domain"/>
    <property type="match status" value="1"/>
</dbReference>
<dbReference type="SMART" id="SM00317">
    <property type="entry name" value="SET"/>
    <property type="match status" value="1"/>
</dbReference>
<sequence>MAPPALAPSTSSTAAAPPPALSRRDPRLLAAMAGALTLVGEASYSQLSLLQPEQLPALSAVAPALAGGAAAAAGAVAAGLGLAKLVMGDRFHVELLRGRLYIVAGVPSTGPAVAPGAVVVRPTGDVRGNGAYAAAPIPAGTCLGAYTGELLDTAAFDAKYPHGAGDYAMAVDEDHVLDAAHLAPATAAFHPVHMNHSAARPNVGRYYRRATRTVLFFTLRHVAPGEELLYDYGRRYWRGREHLELP</sequence>
<dbReference type="Proteomes" id="UP000650467">
    <property type="component" value="Unassembled WGS sequence"/>
</dbReference>
<dbReference type="PROSITE" id="PS50280">
    <property type="entry name" value="SET"/>
    <property type="match status" value="1"/>
</dbReference>
<dbReference type="InterPro" id="IPR046341">
    <property type="entry name" value="SET_dom_sf"/>
</dbReference>
<dbReference type="AlphaFoldDB" id="A0A836B1F1"/>
<dbReference type="Pfam" id="PF00856">
    <property type="entry name" value="SET"/>
    <property type="match status" value="1"/>
</dbReference>
<dbReference type="EMBL" id="JAEHOC010000002">
    <property type="protein sequence ID" value="KAG2444533.1"/>
    <property type="molecule type" value="Genomic_DNA"/>
</dbReference>
<gene>
    <name evidence="3" type="ORF">HXX76_001279</name>
</gene>
<dbReference type="OrthoDB" id="308383at2759"/>
<evidence type="ECO:0000313" key="3">
    <source>
        <dbReference type="EMBL" id="KAG2444533.1"/>
    </source>
</evidence>
<keyword evidence="4" id="KW-1185">Reference proteome</keyword>
<dbReference type="InterPro" id="IPR001214">
    <property type="entry name" value="SET_dom"/>
</dbReference>
<accession>A0A836B1F1</accession>
<evidence type="ECO:0000259" key="2">
    <source>
        <dbReference type="PROSITE" id="PS50280"/>
    </source>
</evidence>
<comment type="caution">
    <text evidence="3">The sequence shown here is derived from an EMBL/GenBank/DDBJ whole genome shotgun (WGS) entry which is preliminary data.</text>
</comment>
<protein>
    <recommendedName>
        <fullName evidence="2">SET domain-containing protein</fullName>
    </recommendedName>
</protein>
<feature type="region of interest" description="Disordered" evidence="1">
    <location>
        <begin position="1"/>
        <end position="21"/>
    </location>
</feature>
<evidence type="ECO:0000256" key="1">
    <source>
        <dbReference type="SAM" id="MobiDB-lite"/>
    </source>
</evidence>
<dbReference type="SUPFAM" id="SSF82199">
    <property type="entry name" value="SET domain"/>
    <property type="match status" value="1"/>
</dbReference>
<name>A0A836B1F1_CHLIN</name>
<proteinExistence type="predicted"/>
<evidence type="ECO:0000313" key="4">
    <source>
        <dbReference type="Proteomes" id="UP000650467"/>
    </source>
</evidence>
<organism evidence="3 4">
    <name type="scientific">Chlamydomonas incerta</name>
    <dbReference type="NCBI Taxonomy" id="51695"/>
    <lineage>
        <taxon>Eukaryota</taxon>
        <taxon>Viridiplantae</taxon>
        <taxon>Chlorophyta</taxon>
        <taxon>core chlorophytes</taxon>
        <taxon>Chlorophyceae</taxon>
        <taxon>CS clade</taxon>
        <taxon>Chlamydomonadales</taxon>
        <taxon>Chlamydomonadaceae</taxon>
        <taxon>Chlamydomonas</taxon>
    </lineage>
</organism>
<feature type="domain" description="SET" evidence="2">
    <location>
        <begin position="116"/>
        <end position="233"/>
    </location>
</feature>